<sequence>MGSGLNFLKSTMQTIYYDNIVTLIKLKPDPLGGGGSA</sequence>
<dbReference type="AlphaFoldDB" id="A0A9D2WRA6"/>
<gene>
    <name evidence="1" type="ORF">SPSYN_00869</name>
</gene>
<name>A0A9D2WRA6_9FIRM</name>
<comment type="caution">
    <text evidence="1">The sequence shown here is derived from an EMBL/GenBank/DDBJ whole genome shotgun (WGS) entry which is preliminary data.</text>
</comment>
<organism evidence="1 2">
    <name type="scientific">Sporotomaculum syntrophicum</name>
    <dbReference type="NCBI Taxonomy" id="182264"/>
    <lineage>
        <taxon>Bacteria</taxon>
        <taxon>Bacillati</taxon>
        <taxon>Bacillota</taxon>
        <taxon>Clostridia</taxon>
        <taxon>Eubacteriales</taxon>
        <taxon>Desulfallaceae</taxon>
        <taxon>Sporotomaculum</taxon>
    </lineage>
</organism>
<dbReference type="Proteomes" id="UP000798488">
    <property type="component" value="Unassembled WGS sequence"/>
</dbReference>
<accession>A0A9D2WRA6</accession>
<dbReference type="EMBL" id="LSRS01000002">
    <property type="protein sequence ID" value="KAF1086130.1"/>
    <property type="molecule type" value="Genomic_DNA"/>
</dbReference>
<protein>
    <submittedName>
        <fullName evidence="1">Uncharacterized protein</fullName>
    </submittedName>
</protein>
<evidence type="ECO:0000313" key="2">
    <source>
        <dbReference type="Proteomes" id="UP000798488"/>
    </source>
</evidence>
<reference evidence="1" key="1">
    <citation type="submission" date="2016-02" db="EMBL/GenBank/DDBJ databases">
        <title>Draft Genome Sequence of Sporotomaculum syntrophicum Strain FB, a Syntrophic Benzoate Degrader.</title>
        <authorList>
            <person name="Nobu M.K."/>
            <person name="Narihiro T."/>
            <person name="Qiu Y.-L."/>
            <person name="Ohashi A."/>
            <person name="Liu W.-T."/>
            <person name="Yuji S."/>
        </authorList>
    </citation>
    <scope>NUCLEOTIDE SEQUENCE</scope>
    <source>
        <strain evidence="1">FB</strain>
    </source>
</reference>
<proteinExistence type="predicted"/>
<evidence type="ECO:0000313" key="1">
    <source>
        <dbReference type="EMBL" id="KAF1086130.1"/>
    </source>
</evidence>
<keyword evidence="2" id="KW-1185">Reference proteome</keyword>